<name>A0A8J4XXV9_CHIOP</name>
<dbReference type="Proteomes" id="UP000770661">
    <property type="component" value="Unassembled WGS sequence"/>
</dbReference>
<gene>
    <name evidence="2" type="ORF">GWK47_001684</name>
</gene>
<evidence type="ECO:0000313" key="2">
    <source>
        <dbReference type="EMBL" id="KAG0714074.1"/>
    </source>
</evidence>
<dbReference type="EMBL" id="JACEEZ010020838">
    <property type="protein sequence ID" value="KAG0714074.1"/>
    <property type="molecule type" value="Genomic_DNA"/>
</dbReference>
<comment type="caution">
    <text evidence="2">The sequence shown here is derived from an EMBL/GenBank/DDBJ whole genome shotgun (WGS) entry which is preliminary data.</text>
</comment>
<evidence type="ECO:0000313" key="3">
    <source>
        <dbReference type="Proteomes" id="UP000770661"/>
    </source>
</evidence>
<feature type="region of interest" description="Disordered" evidence="1">
    <location>
        <begin position="124"/>
        <end position="181"/>
    </location>
</feature>
<feature type="compositionally biased region" description="Basic and acidic residues" evidence="1">
    <location>
        <begin position="171"/>
        <end position="181"/>
    </location>
</feature>
<proteinExistence type="predicted"/>
<accession>A0A8J4XXV9</accession>
<reference evidence="2" key="1">
    <citation type="submission" date="2020-07" db="EMBL/GenBank/DDBJ databases">
        <title>The High-quality genome of the commercially important snow crab, Chionoecetes opilio.</title>
        <authorList>
            <person name="Jeong J.-H."/>
            <person name="Ryu S."/>
        </authorList>
    </citation>
    <scope>NUCLEOTIDE SEQUENCE</scope>
    <source>
        <strain evidence="2">MADBK_172401_WGS</strain>
        <tissue evidence="2">Digestive gland</tissue>
    </source>
</reference>
<dbReference type="AlphaFoldDB" id="A0A8J4XXV9"/>
<sequence>MKISKPSTKVVDPRIDLVPSLKEANETVRGRGIQSKKVPEDYRDCATCPSSISPETSVSRSRSRGLHHPLDGKAIYVLKIRMFRSHVQMTTREGKGLEEIAPLRRSPLLARVWVEAGLATEAAYNGPQPREGPHHFQEINGSDREDDPHHILPPSLVPRRRSRGGCPFLGEDQHGGEEEDC</sequence>
<feature type="compositionally biased region" description="Basic and acidic residues" evidence="1">
    <location>
        <begin position="131"/>
        <end position="150"/>
    </location>
</feature>
<evidence type="ECO:0000256" key="1">
    <source>
        <dbReference type="SAM" id="MobiDB-lite"/>
    </source>
</evidence>
<keyword evidence="3" id="KW-1185">Reference proteome</keyword>
<organism evidence="2 3">
    <name type="scientific">Chionoecetes opilio</name>
    <name type="common">Atlantic snow crab</name>
    <name type="synonym">Cancer opilio</name>
    <dbReference type="NCBI Taxonomy" id="41210"/>
    <lineage>
        <taxon>Eukaryota</taxon>
        <taxon>Metazoa</taxon>
        <taxon>Ecdysozoa</taxon>
        <taxon>Arthropoda</taxon>
        <taxon>Crustacea</taxon>
        <taxon>Multicrustacea</taxon>
        <taxon>Malacostraca</taxon>
        <taxon>Eumalacostraca</taxon>
        <taxon>Eucarida</taxon>
        <taxon>Decapoda</taxon>
        <taxon>Pleocyemata</taxon>
        <taxon>Brachyura</taxon>
        <taxon>Eubrachyura</taxon>
        <taxon>Majoidea</taxon>
        <taxon>Majidae</taxon>
        <taxon>Chionoecetes</taxon>
    </lineage>
</organism>
<protein>
    <submittedName>
        <fullName evidence="2">Uncharacterized protein</fullName>
    </submittedName>
</protein>